<feature type="compositionally biased region" description="Basic and acidic residues" evidence="5">
    <location>
        <begin position="192"/>
        <end position="207"/>
    </location>
</feature>
<dbReference type="InterPro" id="IPR042092">
    <property type="entry name" value="PsdUridine_s_RsuA/RluB/E/F_cat"/>
</dbReference>
<dbReference type="CDD" id="cd00165">
    <property type="entry name" value="S4"/>
    <property type="match status" value="1"/>
</dbReference>
<dbReference type="PATRIC" id="fig|1678841.3.peg.246"/>
<dbReference type="PANTHER" id="PTHR47683:SF2">
    <property type="entry name" value="RNA-BINDING S4 DOMAIN-CONTAINING PROTEIN"/>
    <property type="match status" value="1"/>
</dbReference>
<evidence type="ECO:0000313" key="8">
    <source>
        <dbReference type="Proteomes" id="UP000053091"/>
    </source>
</evidence>
<dbReference type="Gene3D" id="3.10.290.10">
    <property type="entry name" value="RNA-binding S4 domain"/>
    <property type="match status" value="1"/>
</dbReference>
<evidence type="ECO:0000256" key="5">
    <source>
        <dbReference type="SAM" id="MobiDB-lite"/>
    </source>
</evidence>
<comment type="similarity">
    <text evidence="1 4">Belongs to the pseudouridine synthase RsuA family.</text>
</comment>
<dbReference type="Gene3D" id="3.30.70.1560">
    <property type="entry name" value="Alpha-L RNA-binding motif"/>
    <property type="match status" value="1"/>
</dbReference>
<protein>
    <recommendedName>
        <fullName evidence="4">Pseudouridine synthase</fullName>
        <ecNumber evidence="4">5.4.99.-</ecNumber>
    </recommendedName>
</protein>
<evidence type="ECO:0000256" key="2">
    <source>
        <dbReference type="ARBA" id="ARBA00023235"/>
    </source>
</evidence>
<dbReference type="FunFam" id="3.10.290.10:FF:000003">
    <property type="entry name" value="Pseudouridine synthase"/>
    <property type="match status" value="1"/>
</dbReference>
<dbReference type="Proteomes" id="UP000053091">
    <property type="component" value="Unassembled WGS sequence"/>
</dbReference>
<dbReference type="InterPro" id="IPR020103">
    <property type="entry name" value="PsdUridine_synth_cat_dom_sf"/>
</dbReference>
<evidence type="ECO:0000313" key="7">
    <source>
        <dbReference type="EMBL" id="GAP42081.1"/>
    </source>
</evidence>
<dbReference type="InterPro" id="IPR036986">
    <property type="entry name" value="S4_RNA-bd_sf"/>
</dbReference>
<name>A0A0S7BX25_9BACT</name>
<dbReference type="EMBL" id="DF968182">
    <property type="protein sequence ID" value="GAP42081.1"/>
    <property type="molecule type" value="Genomic_DNA"/>
</dbReference>
<dbReference type="PANTHER" id="PTHR47683">
    <property type="entry name" value="PSEUDOURIDINE SYNTHASE FAMILY PROTEIN-RELATED"/>
    <property type="match status" value="1"/>
</dbReference>
<dbReference type="Pfam" id="PF00849">
    <property type="entry name" value="PseudoU_synth_2"/>
    <property type="match status" value="1"/>
</dbReference>
<evidence type="ECO:0000259" key="6">
    <source>
        <dbReference type="SMART" id="SM00363"/>
    </source>
</evidence>
<dbReference type="Gene3D" id="3.30.70.580">
    <property type="entry name" value="Pseudouridine synthase I, catalytic domain, N-terminal subdomain"/>
    <property type="match status" value="1"/>
</dbReference>
<dbReference type="InterPro" id="IPR002942">
    <property type="entry name" value="S4_RNA-bd"/>
</dbReference>
<dbReference type="CDD" id="cd02870">
    <property type="entry name" value="PseudoU_synth_RsuA_like"/>
    <property type="match status" value="1"/>
</dbReference>
<feature type="compositionally biased region" description="Basic and acidic residues" evidence="5">
    <location>
        <begin position="217"/>
        <end position="249"/>
    </location>
</feature>
<feature type="compositionally biased region" description="Basic and acidic residues" evidence="5">
    <location>
        <begin position="258"/>
        <end position="278"/>
    </location>
</feature>
<dbReference type="InterPro" id="IPR050343">
    <property type="entry name" value="RsuA_PseudoU_synthase"/>
</dbReference>
<dbReference type="SUPFAM" id="SSF55120">
    <property type="entry name" value="Pseudouridine synthase"/>
    <property type="match status" value="1"/>
</dbReference>
<feature type="region of interest" description="Disordered" evidence="5">
    <location>
        <begin position="1"/>
        <end position="278"/>
    </location>
</feature>
<dbReference type="InterPro" id="IPR018496">
    <property type="entry name" value="PsdUridine_synth_RsuA/RluB_CS"/>
</dbReference>
<evidence type="ECO:0000256" key="4">
    <source>
        <dbReference type="RuleBase" id="RU003887"/>
    </source>
</evidence>
<evidence type="ECO:0000256" key="1">
    <source>
        <dbReference type="ARBA" id="ARBA00008348"/>
    </source>
</evidence>
<dbReference type="SUPFAM" id="SSF55174">
    <property type="entry name" value="Alpha-L RNA-binding motif"/>
    <property type="match status" value="1"/>
</dbReference>
<dbReference type="GO" id="GO:0000455">
    <property type="term" value="P:enzyme-directed rRNA pseudouridine synthesis"/>
    <property type="evidence" value="ECO:0007669"/>
    <property type="project" value="UniProtKB-ARBA"/>
</dbReference>
<reference evidence="7" key="1">
    <citation type="journal article" date="2015" name="Genome Announc.">
        <title>Draft Genome Sequence of Bacteroidales Strain TBC1, a Novel Isolate from a Methanogenic Wastewater Treatment System.</title>
        <authorList>
            <person name="Tourlousse D.M."/>
            <person name="Matsuura N."/>
            <person name="Sun L."/>
            <person name="Toyonaga M."/>
            <person name="Kuroda K."/>
            <person name="Ohashi A."/>
            <person name="Cruz R."/>
            <person name="Yamaguchi T."/>
            <person name="Sekiguchi Y."/>
        </authorList>
    </citation>
    <scope>NUCLEOTIDE SEQUENCE [LARGE SCALE GENOMIC DNA]</scope>
    <source>
        <strain evidence="7">TBC1</strain>
    </source>
</reference>
<sequence length="515" mass="58338">MSAMKRIPGDNDSGKRKKPDGARPGKGSSSRKPAFGGKRGNKDAGHSGDTASADAKTFRSRKPYEKKHEEPDAPRFSKDRKDNRPSRPWKRDEESGAPREKRSFDRPSGEHPDKSRRPFEKRPYSANAPRFSKDNNEGKPFRPRKRDEESGAPREKRYSDHPSGDVPDKDRKPCKIKREDTDAPRPYKKRLEKGSGEPFSPRERNSESSETSAGDSTWKRGDHEYKPERRTGSRDTGTKRPSFKKRESDYASPKPGGFRRDKFSSQDKPARGKRGYGEDGTIRLNKYLANAGICSRREADTLIESGAVSVNGKVVTLLGTRISREDQVQFGGETLSMEKKVYLLLNKPKGYITTVDDPQDRNTVMMLVKDACRERIYPVGRLDRNTTGLLLFTNDGDVAKKLTHPGHKVRKVYHVELNKGLSKADMLQLSEGIELEDGLMAVDEIAYTGNADDKKNIGVVIHSGKNRVVRRLFEALDYEVVKLDRVAFANLTKKDLPRGRWRFLEQQEINMLMMI</sequence>
<dbReference type="InterPro" id="IPR000748">
    <property type="entry name" value="PsdUridine_synth_RsuA/RluB/E/F"/>
</dbReference>
<dbReference type="GO" id="GO:0120159">
    <property type="term" value="F:rRNA pseudouridine synthase activity"/>
    <property type="evidence" value="ECO:0007669"/>
    <property type="project" value="UniProtKB-ARBA"/>
</dbReference>
<dbReference type="AlphaFoldDB" id="A0A0S7BX25"/>
<feature type="compositionally biased region" description="Basic and acidic residues" evidence="5">
    <location>
        <begin position="62"/>
        <end position="123"/>
    </location>
</feature>
<feature type="compositionally biased region" description="Basic and acidic residues" evidence="5">
    <location>
        <begin position="7"/>
        <end position="23"/>
    </location>
</feature>
<dbReference type="InterPro" id="IPR006145">
    <property type="entry name" value="PsdUridine_synth_RsuA/RluA"/>
</dbReference>
<feature type="domain" description="RNA-binding S4" evidence="6">
    <location>
        <begin position="282"/>
        <end position="349"/>
    </location>
</feature>
<dbReference type="STRING" id="1678841.TBC1_11209"/>
<dbReference type="SMART" id="SM00363">
    <property type="entry name" value="S4"/>
    <property type="match status" value="1"/>
</dbReference>
<organism evidence="7">
    <name type="scientific">Lentimicrobium saccharophilum</name>
    <dbReference type="NCBI Taxonomy" id="1678841"/>
    <lineage>
        <taxon>Bacteria</taxon>
        <taxon>Pseudomonadati</taxon>
        <taxon>Bacteroidota</taxon>
        <taxon>Bacteroidia</taxon>
        <taxon>Bacteroidales</taxon>
        <taxon>Lentimicrobiaceae</taxon>
        <taxon>Lentimicrobium</taxon>
    </lineage>
</organism>
<dbReference type="PROSITE" id="PS01149">
    <property type="entry name" value="PSI_RSU"/>
    <property type="match status" value="1"/>
</dbReference>
<keyword evidence="8" id="KW-1185">Reference proteome</keyword>
<accession>A0A0S7BX25</accession>
<dbReference type="Pfam" id="PF01479">
    <property type="entry name" value="S4"/>
    <property type="match status" value="1"/>
</dbReference>
<keyword evidence="3" id="KW-0694">RNA-binding</keyword>
<feature type="compositionally biased region" description="Basic and acidic residues" evidence="5">
    <location>
        <begin position="131"/>
        <end position="185"/>
    </location>
</feature>
<dbReference type="NCBIfam" id="TIGR00093">
    <property type="entry name" value="pseudouridine synthase"/>
    <property type="match status" value="1"/>
</dbReference>
<dbReference type="GO" id="GO:0003723">
    <property type="term" value="F:RNA binding"/>
    <property type="evidence" value="ECO:0007669"/>
    <property type="project" value="UniProtKB-KW"/>
</dbReference>
<keyword evidence="2 4" id="KW-0413">Isomerase</keyword>
<gene>
    <name evidence="7" type="ORF">TBC1_11209</name>
</gene>
<proteinExistence type="inferred from homology"/>
<dbReference type="PROSITE" id="PS50889">
    <property type="entry name" value="S4"/>
    <property type="match status" value="1"/>
</dbReference>
<dbReference type="EC" id="5.4.99.-" evidence="4"/>
<evidence type="ECO:0000256" key="3">
    <source>
        <dbReference type="PROSITE-ProRule" id="PRU00182"/>
    </source>
</evidence>
<dbReference type="InterPro" id="IPR020094">
    <property type="entry name" value="TruA/RsuA/RluB/E/F_N"/>
</dbReference>